<name>A0A0B0PTX7_GOSAR</name>
<sequence>MVLHVNLESRPVSQTQSYTISQIIVHILLDTYRAFQILAYY</sequence>
<protein>
    <submittedName>
        <fullName evidence="1">Uncharacterized protein</fullName>
    </submittedName>
</protein>
<evidence type="ECO:0000313" key="1">
    <source>
        <dbReference type="EMBL" id="KHG27884.1"/>
    </source>
</evidence>
<gene>
    <name evidence="1" type="ORF">F383_15499</name>
</gene>
<accession>A0A0B0PTX7</accession>
<proteinExistence type="predicted"/>
<keyword evidence="2" id="KW-1185">Reference proteome</keyword>
<dbReference type="EMBL" id="KN442741">
    <property type="protein sequence ID" value="KHG27884.1"/>
    <property type="molecule type" value="Genomic_DNA"/>
</dbReference>
<evidence type="ECO:0000313" key="2">
    <source>
        <dbReference type="Proteomes" id="UP000032142"/>
    </source>
</evidence>
<organism evidence="1 2">
    <name type="scientific">Gossypium arboreum</name>
    <name type="common">Tree cotton</name>
    <name type="synonym">Gossypium nanking</name>
    <dbReference type="NCBI Taxonomy" id="29729"/>
    <lineage>
        <taxon>Eukaryota</taxon>
        <taxon>Viridiplantae</taxon>
        <taxon>Streptophyta</taxon>
        <taxon>Embryophyta</taxon>
        <taxon>Tracheophyta</taxon>
        <taxon>Spermatophyta</taxon>
        <taxon>Magnoliopsida</taxon>
        <taxon>eudicotyledons</taxon>
        <taxon>Gunneridae</taxon>
        <taxon>Pentapetalae</taxon>
        <taxon>rosids</taxon>
        <taxon>malvids</taxon>
        <taxon>Malvales</taxon>
        <taxon>Malvaceae</taxon>
        <taxon>Malvoideae</taxon>
        <taxon>Gossypium</taxon>
    </lineage>
</organism>
<dbReference type="AlphaFoldDB" id="A0A0B0PTX7"/>
<reference evidence="2" key="1">
    <citation type="submission" date="2014-09" db="EMBL/GenBank/DDBJ databases">
        <authorList>
            <person name="Mudge J."/>
            <person name="Ramaraj T."/>
            <person name="Lindquist I.E."/>
            <person name="Bharti A.K."/>
            <person name="Sundararajan A."/>
            <person name="Cameron C.T."/>
            <person name="Woodward J.E."/>
            <person name="May G.D."/>
            <person name="Brubaker C."/>
            <person name="Broadhvest J."/>
            <person name="Wilkins T.A."/>
        </authorList>
    </citation>
    <scope>NUCLEOTIDE SEQUENCE</scope>
    <source>
        <strain evidence="2">cv. AKA8401</strain>
    </source>
</reference>
<dbReference type="Proteomes" id="UP000032142">
    <property type="component" value="Unassembled WGS sequence"/>
</dbReference>